<evidence type="ECO:0000256" key="1">
    <source>
        <dbReference type="SAM" id="MobiDB-lite"/>
    </source>
</evidence>
<organism evidence="3 4">
    <name type="scientific">Postia placenta MAD-698-R-SB12</name>
    <dbReference type="NCBI Taxonomy" id="670580"/>
    <lineage>
        <taxon>Eukaryota</taxon>
        <taxon>Fungi</taxon>
        <taxon>Dikarya</taxon>
        <taxon>Basidiomycota</taxon>
        <taxon>Agaricomycotina</taxon>
        <taxon>Agaricomycetes</taxon>
        <taxon>Polyporales</taxon>
        <taxon>Adustoporiaceae</taxon>
        <taxon>Rhodonia</taxon>
    </lineage>
</organism>
<protein>
    <submittedName>
        <fullName evidence="3">Uncharacterized protein</fullName>
    </submittedName>
</protein>
<dbReference type="AlphaFoldDB" id="A0A1X6N9I1"/>
<feature type="chain" id="PRO_5012123390" evidence="2">
    <location>
        <begin position="19"/>
        <end position="767"/>
    </location>
</feature>
<dbReference type="RefSeq" id="XP_024341964.1">
    <property type="nucleotide sequence ID" value="XM_024478565.1"/>
</dbReference>
<evidence type="ECO:0000313" key="3">
    <source>
        <dbReference type="EMBL" id="OSX65170.1"/>
    </source>
</evidence>
<feature type="compositionally biased region" description="Basic residues" evidence="1">
    <location>
        <begin position="646"/>
        <end position="655"/>
    </location>
</feature>
<name>A0A1X6N9I1_9APHY</name>
<feature type="region of interest" description="Disordered" evidence="1">
    <location>
        <begin position="576"/>
        <end position="605"/>
    </location>
</feature>
<evidence type="ECO:0000256" key="2">
    <source>
        <dbReference type="SAM" id="SignalP"/>
    </source>
</evidence>
<accession>A0A1X6N9I1</accession>
<proteinExistence type="predicted"/>
<feature type="compositionally biased region" description="Basic and acidic residues" evidence="1">
    <location>
        <begin position="483"/>
        <end position="492"/>
    </location>
</feature>
<feature type="region of interest" description="Disordered" evidence="1">
    <location>
        <begin position="447"/>
        <end position="504"/>
    </location>
</feature>
<evidence type="ECO:0000313" key="4">
    <source>
        <dbReference type="Proteomes" id="UP000194127"/>
    </source>
</evidence>
<keyword evidence="4" id="KW-1185">Reference proteome</keyword>
<dbReference type="GeneID" id="36323515"/>
<feature type="region of interest" description="Disordered" evidence="1">
    <location>
        <begin position="630"/>
        <end position="692"/>
    </location>
</feature>
<gene>
    <name evidence="3" type="ORF">POSPLADRAFT_1044580</name>
</gene>
<dbReference type="OrthoDB" id="3029761at2759"/>
<sequence>MALFGCAWVLSSLRLILVSIDRRPLGRTHKPPLRSRGTASAPHYGGYPSPSSNLTIEQGYLTIFPCGPLTQPRASFLFSLPHTASQVLSSYKRRVRHRITPGIAEWMRKPVPTPGTRLETWDVRVVASSIPTRIANSTHATYFPNACLHSPPRVLDIQSFGDKAGCLARSVTAPDNRQIPRSMEPRRRRIMTALHAPTRNPNYTRYSDKYSAETADKCWSPLWSQFEGPRVETPVVRGTVDRETLLDVGVRGARMGEIATAMGRLAIVVPDGPARLTRRHKARHRRDDLSTPYARRARRQTYHRGRLCVCRLGRYVYMLRDRAPRGPSACAAGCDVTVRMQLGMDAGATCACMTIGGYEYACDMECAHIRWGDVEGICEVLGEGLMGQGGIDGCVRGKDEWVKQAHVDVALDVAYEGEMAGACVADVGVDGDGAAVVAGDVVGELSGGGGETAGVGGGGEKAVAEGEHLGEERPRSVKRRWREKAASDDHTRPQQAPPPLTPVTHLSHLGYAVQQQFAPQQPYWHPAQDSYLFNSPVASSDMFSAFSRWSLAPQEHLLPYHYAGAIIPQEYGSSEVGFSPAPSDASLQSWDSDASPASAPAPPPHPTHVVCNAPLVAPVPLPYHSPTFLQYDDLPDDDEDLSHPPYTRRPHKRKRRLDEDEADSAASGIQTMPAKRRSVSGPDNHPFAYRVPPDANAQALPLPMRALPVSIQTRHLGIEWRAGRARFEWHHHWLWQGSPGAAGWPEEDRDYPGTFTLKVWGCVRIRI</sequence>
<feature type="signal peptide" evidence="2">
    <location>
        <begin position="1"/>
        <end position="18"/>
    </location>
</feature>
<dbReference type="EMBL" id="KZ110593">
    <property type="protein sequence ID" value="OSX65170.1"/>
    <property type="molecule type" value="Genomic_DNA"/>
</dbReference>
<feature type="region of interest" description="Disordered" evidence="1">
    <location>
        <begin position="27"/>
        <end position="47"/>
    </location>
</feature>
<keyword evidence="2" id="KW-0732">Signal</keyword>
<reference evidence="3 4" key="1">
    <citation type="submission" date="2017-04" db="EMBL/GenBank/DDBJ databases">
        <title>Genome Sequence of the Model Brown-Rot Fungus Postia placenta SB12.</title>
        <authorList>
            <consortium name="DOE Joint Genome Institute"/>
            <person name="Gaskell J."/>
            <person name="Kersten P."/>
            <person name="Larrondo L.F."/>
            <person name="Canessa P."/>
            <person name="Martinez D."/>
            <person name="Hibbett D."/>
            <person name="Schmoll M."/>
            <person name="Kubicek C.P."/>
            <person name="Martinez A.T."/>
            <person name="Yadav J."/>
            <person name="Master E."/>
            <person name="Magnuson J.K."/>
            <person name="James T."/>
            <person name="Yaver D."/>
            <person name="Berka R."/>
            <person name="Labutti K."/>
            <person name="Lipzen A."/>
            <person name="Aerts A."/>
            <person name="Barry K."/>
            <person name="Henrissat B."/>
            <person name="Blanchette R."/>
            <person name="Grigoriev I."/>
            <person name="Cullen D."/>
        </authorList>
    </citation>
    <scope>NUCLEOTIDE SEQUENCE [LARGE SCALE GENOMIC DNA]</scope>
    <source>
        <strain evidence="3 4">MAD-698-R-SB12</strain>
    </source>
</reference>
<dbReference type="Proteomes" id="UP000194127">
    <property type="component" value="Unassembled WGS sequence"/>
</dbReference>
<feature type="compositionally biased region" description="Basic and acidic residues" evidence="1">
    <location>
        <begin position="462"/>
        <end position="475"/>
    </location>
</feature>
<feature type="compositionally biased region" description="Gly residues" evidence="1">
    <location>
        <begin position="447"/>
        <end position="460"/>
    </location>
</feature>